<evidence type="ECO:0000313" key="4">
    <source>
        <dbReference type="EMBL" id="AFQ42395.1"/>
    </source>
</evidence>
<dbReference type="SUPFAM" id="SSF51735">
    <property type="entry name" value="NAD(P)-binding Rossmann-fold domains"/>
    <property type="match status" value="1"/>
</dbReference>
<dbReference type="Gene3D" id="3.40.50.720">
    <property type="entry name" value="NAD(P)-binding Rossmann-like Domain"/>
    <property type="match status" value="1"/>
</dbReference>
<protein>
    <recommendedName>
        <fullName evidence="2">dTDP-4-dehydrorhamnose reductase</fullName>
        <ecNumber evidence="2">1.1.1.133</ecNumber>
    </recommendedName>
</protein>
<keyword evidence="2" id="KW-0521">NADP</keyword>
<comment type="similarity">
    <text evidence="1 2">Belongs to the dTDP-4-dehydrorhamnose reductase family.</text>
</comment>
<organism evidence="4 5">
    <name type="scientific">Desulfosporosinus meridiei (strain ATCC BAA-275 / DSM 13257 / KCTC 12902 / NCIMB 13706 / S10)</name>
    <dbReference type="NCBI Taxonomy" id="768704"/>
    <lineage>
        <taxon>Bacteria</taxon>
        <taxon>Bacillati</taxon>
        <taxon>Bacillota</taxon>
        <taxon>Clostridia</taxon>
        <taxon>Eubacteriales</taxon>
        <taxon>Desulfitobacteriaceae</taxon>
        <taxon>Desulfosporosinus</taxon>
    </lineage>
</organism>
<sequence length="305" mass="34304">MTKVLILGGSGMLGHTLFRYLSKDPRFDVYTTVRSAKVLSDWSPADWMKKVYGEVDVFNGDSLTKLFSDVSPDIVVNCIGVIKQVPKAQDPLATISTNALLPHTIAKQCSAADSRLIHISTDCVFSGEKGGYLESDVADAIDLYGRTKLLGEVDYPDCVTLRTSIIGHELKGFYGLVEWFLGQKEKVYGFREVIYSGLPTIEIARIIRDYVIPDKEMIGLYHVSANPISKFELLKLIKAQYNKDVEIEPNNNVRINRSLDSTRFRSLTGYNPPSWKDLVHEMYLDYLQGPYHYGKAKGDENGNFK</sequence>
<dbReference type="Proteomes" id="UP000005262">
    <property type="component" value="Chromosome"/>
</dbReference>
<reference evidence="5" key="2">
    <citation type="submission" date="2012-08" db="EMBL/GenBank/DDBJ databases">
        <title>Finished genome of Desulfosporosinus meridiei DSM 13257.</title>
        <authorList>
            <person name="Huntemann M."/>
            <person name="Wei C.-L."/>
            <person name="Han J."/>
            <person name="Detter J.C."/>
            <person name="Han C."/>
            <person name="Davenport K."/>
            <person name="Daligault H."/>
            <person name="Erkkila T."/>
            <person name="Gu W."/>
            <person name="Munk A.C.C."/>
            <person name="Teshima H."/>
            <person name="Xu Y."/>
            <person name="Chain P."/>
            <person name="Tapia R."/>
            <person name="Chen A."/>
            <person name="Krypides N."/>
            <person name="Mavromatis K."/>
            <person name="Markowitz V."/>
            <person name="Szeto E."/>
            <person name="Ivanova N."/>
            <person name="Mikhailova N."/>
            <person name="Ovchinnikova G."/>
            <person name="Pagani I."/>
            <person name="Pati A."/>
            <person name="Goodwin L."/>
            <person name="Peters L."/>
            <person name="Pitluck S."/>
            <person name="Woyke T."/>
            <person name="Pester M."/>
            <person name="Spring S."/>
            <person name="Ollivier B."/>
            <person name="Rattei T."/>
            <person name="Klenk H.-P."/>
            <person name="Wagner M."/>
            <person name="Loy A."/>
        </authorList>
    </citation>
    <scope>NUCLEOTIDE SEQUENCE [LARGE SCALE GENOMIC DNA]</scope>
    <source>
        <strain evidence="5">ATCC BAA-275 / DSM 13257 / NCIMB 13706 / S10</strain>
    </source>
</reference>
<keyword evidence="2 4" id="KW-0560">Oxidoreductase</keyword>
<dbReference type="STRING" id="768704.Desmer_0334"/>
<dbReference type="PANTHER" id="PTHR10491">
    <property type="entry name" value="DTDP-4-DEHYDRORHAMNOSE REDUCTASE"/>
    <property type="match status" value="1"/>
</dbReference>
<dbReference type="EMBL" id="CP003629">
    <property type="protein sequence ID" value="AFQ42395.1"/>
    <property type="molecule type" value="Genomic_DNA"/>
</dbReference>
<dbReference type="InterPro" id="IPR029903">
    <property type="entry name" value="RmlD-like-bd"/>
</dbReference>
<dbReference type="GO" id="GO:0019305">
    <property type="term" value="P:dTDP-rhamnose biosynthetic process"/>
    <property type="evidence" value="ECO:0007669"/>
    <property type="project" value="UniProtKB-UniPathway"/>
</dbReference>
<dbReference type="InterPro" id="IPR036291">
    <property type="entry name" value="NAD(P)-bd_dom_sf"/>
</dbReference>
<proteinExistence type="inferred from homology"/>
<dbReference type="eggNOG" id="COG1091">
    <property type="taxonomic scope" value="Bacteria"/>
</dbReference>
<gene>
    <name evidence="4" type="ordered locus">Desmer_0334</name>
</gene>
<keyword evidence="5" id="KW-1185">Reference proteome</keyword>
<dbReference type="OrthoDB" id="9803892at2"/>
<dbReference type="HOGENOM" id="CLU_045518_2_2_9"/>
<name>J7ILH3_DESMD</name>
<dbReference type="KEGG" id="dmi:Desmer_0334"/>
<dbReference type="GO" id="GO:0008831">
    <property type="term" value="F:dTDP-4-dehydrorhamnose reductase activity"/>
    <property type="evidence" value="ECO:0007669"/>
    <property type="project" value="UniProtKB-EC"/>
</dbReference>
<evidence type="ECO:0000256" key="1">
    <source>
        <dbReference type="ARBA" id="ARBA00010944"/>
    </source>
</evidence>
<dbReference type="AlphaFoldDB" id="J7ILH3"/>
<comment type="function">
    <text evidence="2">Catalyzes the reduction of dTDP-6-deoxy-L-lyxo-4-hexulose to yield dTDP-L-rhamnose.</text>
</comment>
<dbReference type="RefSeq" id="WP_014901317.1">
    <property type="nucleotide sequence ID" value="NC_018515.1"/>
</dbReference>
<dbReference type="EC" id="1.1.1.133" evidence="2"/>
<dbReference type="Pfam" id="PF04321">
    <property type="entry name" value="RmlD_sub_bind"/>
    <property type="match status" value="1"/>
</dbReference>
<dbReference type="GO" id="GO:0005829">
    <property type="term" value="C:cytosol"/>
    <property type="evidence" value="ECO:0007669"/>
    <property type="project" value="TreeGrafter"/>
</dbReference>
<evidence type="ECO:0000259" key="3">
    <source>
        <dbReference type="Pfam" id="PF04321"/>
    </source>
</evidence>
<dbReference type="InterPro" id="IPR005913">
    <property type="entry name" value="dTDP_dehydrorham_reduct"/>
</dbReference>
<dbReference type="UniPathway" id="UPA00124"/>
<accession>J7ILH3</accession>
<dbReference type="PANTHER" id="PTHR10491:SF4">
    <property type="entry name" value="METHIONINE ADENOSYLTRANSFERASE 2 SUBUNIT BETA"/>
    <property type="match status" value="1"/>
</dbReference>
<dbReference type="CDD" id="cd05254">
    <property type="entry name" value="dTDP_HR_like_SDR_e"/>
    <property type="match status" value="1"/>
</dbReference>
<evidence type="ECO:0000256" key="2">
    <source>
        <dbReference type="RuleBase" id="RU364082"/>
    </source>
</evidence>
<feature type="domain" description="RmlD-like substrate binding" evidence="3">
    <location>
        <begin position="3"/>
        <end position="283"/>
    </location>
</feature>
<comment type="pathway">
    <text evidence="2">Carbohydrate biosynthesis; dTDP-L-rhamnose biosynthesis.</text>
</comment>
<reference evidence="4 5" key="1">
    <citation type="journal article" date="2012" name="J. Bacteriol.">
        <title>Complete genome sequences of Desulfosporosinus orientis DSM765T, Desulfosporosinus youngiae DSM17734T, Desulfosporosinus meridiei DSM13257T, and Desulfosporosinus acidiphilus DSM22704T.</title>
        <authorList>
            <person name="Pester M."/>
            <person name="Brambilla E."/>
            <person name="Alazard D."/>
            <person name="Rattei T."/>
            <person name="Weinmaier T."/>
            <person name="Han J."/>
            <person name="Lucas S."/>
            <person name="Lapidus A."/>
            <person name="Cheng J.F."/>
            <person name="Goodwin L."/>
            <person name="Pitluck S."/>
            <person name="Peters L."/>
            <person name="Ovchinnikova G."/>
            <person name="Teshima H."/>
            <person name="Detter J.C."/>
            <person name="Han C.S."/>
            <person name="Tapia R."/>
            <person name="Land M.L."/>
            <person name="Hauser L."/>
            <person name="Kyrpides N.C."/>
            <person name="Ivanova N.N."/>
            <person name="Pagani I."/>
            <person name="Huntmann M."/>
            <person name="Wei C.L."/>
            <person name="Davenport K.W."/>
            <person name="Daligault H."/>
            <person name="Chain P.S."/>
            <person name="Chen A."/>
            <person name="Mavromatis K."/>
            <person name="Markowitz V."/>
            <person name="Szeto E."/>
            <person name="Mikhailova N."/>
            <person name="Pati A."/>
            <person name="Wagner M."/>
            <person name="Woyke T."/>
            <person name="Ollivier B."/>
            <person name="Klenk H.P."/>
            <person name="Spring S."/>
            <person name="Loy A."/>
        </authorList>
    </citation>
    <scope>NUCLEOTIDE SEQUENCE [LARGE SCALE GENOMIC DNA]</scope>
    <source>
        <strain evidence="5">ATCC BAA-275 / DSM 13257 / NCIMB 13706 / S10</strain>
    </source>
</reference>
<evidence type="ECO:0000313" key="5">
    <source>
        <dbReference type="Proteomes" id="UP000005262"/>
    </source>
</evidence>